<sequence length="95" mass="11097">MQLRSRYKKVEKIPDEYVSRRWIKGVLPKTVYGIANMYASDNSDMSAKRNDVLDLVSQCMDRLRGYLNGFVSFAQQIREMKVEVFENYPVEGILP</sequence>
<gene>
    <name evidence="1" type="ORF">L1987_08651</name>
</gene>
<reference evidence="1 2" key="2">
    <citation type="journal article" date="2022" name="Mol. Ecol. Resour.">
        <title>The genomes of chicory, endive, great burdock and yacon provide insights into Asteraceae paleo-polyploidization history and plant inulin production.</title>
        <authorList>
            <person name="Fan W."/>
            <person name="Wang S."/>
            <person name="Wang H."/>
            <person name="Wang A."/>
            <person name="Jiang F."/>
            <person name="Liu H."/>
            <person name="Zhao H."/>
            <person name="Xu D."/>
            <person name="Zhang Y."/>
        </authorList>
    </citation>
    <scope>NUCLEOTIDE SEQUENCE [LARGE SCALE GENOMIC DNA]</scope>
    <source>
        <strain evidence="2">cv. Yunnan</strain>
        <tissue evidence="1">Leaves</tissue>
    </source>
</reference>
<protein>
    <submittedName>
        <fullName evidence="1">Uncharacterized protein</fullName>
    </submittedName>
</protein>
<comment type="caution">
    <text evidence="1">The sequence shown here is derived from an EMBL/GenBank/DDBJ whole genome shotgun (WGS) entry which is preliminary data.</text>
</comment>
<dbReference type="Proteomes" id="UP001056120">
    <property type="component" value="Linkage Group LG03"/>
</dbReference>
<accession>A0ACB9JKT8</accession>
<evidence type="ECO:0000313" key="2">
    <source>
        <dbReference type="Proteomes" id="UP001056120"/>
    </source>
</evidence>
<organism evidence="1 2">
    <name type="scientific">Smallanthus sonchifolius</name>
    <dbReference type="NCBI Taxonomy" id="185202"/>
    <lineage>
        <taxon>Eukaryota</taxon>
        <taxon>Viridiplantae</taxon>
        <taxon>Streptophyta</taxon>
        <taxon>Embryophyta</taxon>
        <taxon>Tracheophyta</taxon>
        <taxon>Spermatophyta</taxon>
        <taxon>Magnoliopsida</taxon>
        <taxon>eudicotyledons</taxon>
        <taxon>Gunneridae</taxon>
        <taxon>Pentapetalae</taxon>
        <taxon>asterids</taxon>
        <taxon>campanulids</taxon>
        <taxon>Asterales</taxon>
        <taxon>Asteraceae</taxon>
        <taxon>Asteroideae</taxon>
        <taxon>Heliantheae alliance</taxon>
        <taxon>Millerieae</taxon>
        <taxon>Smallanthus</taxon>
    </lineage>
</organism>
<keyword evidence="2" id="KW-1185">Reference proteome</keyword>
<dbReference type="EMBL" id="CM042020">
    <property type="protein sequence ID" value="KAI3821094.1"/>
    <property type="molecule type" value="Genomic_DNA"/>
</dbReference>
<proteinExistence type="predicted"/>
<name>A0ACB9JKT8_9ASTR</name>
<reference evidence="2" key="1">
    <citation type="journal article" date="2022" name="Mol. Ecol. Resour.">
        <title>The genomes of chicory, endive, great burdock and yacon provide insights into Asteraceae palaeo-polyploidization history and plant inulin production.</title>
        <authorList>
            <person name="Fan W."/>
            <person name="Wang S."/>
            <person name="Wang H."/>
            <person name="Wang A."/>
            <person name="Jiang F."/>
            <person name="Liu H."/>
            <person name="Zhao H."/>
            <person name="Xu D."/>
            <person name="Zhang Y."/>
        </authorList>
    </citation>
    <scope>NUCLEOTIDE SEQUENCE [LARGE SCALE GENOMIC DNA]</scope>
    <source>
        <strain evidence="2">cv. Yunnan</strain>
    </source>
</reference>
<evidence type="ECO:0000313" key="1">
    <source>
        <dbReference type="EMBL" id="KAI3821094.1"/>
    </source>
</evidence>